<dbReference type="Proteomes" id="UP000244892">
    <property type="component" value="Chromosome"/>
</dbReference>
<dbReference type="EMBL" id="CP029210">
    <property type="protein sequence ID" value="AWI52647.1"/>
    <property type="molecule type" value="Genomic_DNA"/>
</dbReference>
<accession>A0A2U8FNX6</accession>
<reference evidence="2 3" key="1">
    <citation type="submission" date="2018-05" db="EMBL/GenBank/DDBJ databases">
        <title>complete genome sequence of Aquabacterium olei NBRC 110486.</title>
        <authorList>
            <person name="Tang B."/>
            <person name="Chang J."/>
            <person name="Zhang L."/>
            <person name="Yang H."/>
        </authorList>
    </citation>
    <scope>NUCLEOTIDE SEQUENCE [LARGE SCALE GENOMIC DNA]</scope>
    <source>
        <strain evidence="2 3">NBRC 110486</strain>
    </source>
</reference>
<gene>
    <name evidence="2" type="ORF">DEH84_03860</name>
</gene>
<dbReference type="AlphaFoldDB" id="A0A2U8FNX6"/>
<protein>
    <submittedName>
        <fullName evidence="2">Uncharacterized protein</fullName>
    </submittedName>
</protein>
<evidence type="ECO:0000256" key="1">
    <source>
        <dbReference type="SAM" id="MobiDB-lite"/>
    </source>
</evidence>
<evidence type="ECO:0000313" key="2">
    <source>
        <dbReference type="EMBL" id="AWI52647.1"/>
    </source>
</evidence>
<keyword evidence="3" id="KW-1185">Reference proteome</keyword>
<proteinExistence type="predicted"/>
<dbReference type="KEGG" id="aon:DEH84_03860"/>
<organism evidence="2 3">
    <name type="scientific">Aquabacterium olei</name>
    <dbReference type="NCBI Taxonomy" id="1296669"/>
    <lineage>
        <taxon>Bacteria</taxon>
        <taxon>Pseudomonadati</taxon>
        <taxon>Pseudomonadota</taxon>
        <taxon>Betaproteobacteria</taxon>
        <taxon>Burkholderiales</taxon>
        <taxon>Aquabacterium</taxon>
    </lineage>
</organism>
<feature type="region of interest" description="Disordered" evidence="1">
    <location>
        <begin position="1"/>
        <end position="48"/>
    </location>
</feature>
<evidence type="ECO:0000313" key="3">
    <source>
        <dbReference type="Proteomes" id="UP000244892"/>
    </source>
</evidence>
<feature type="compositionally biased region" description="Polar residues" evidence="1">
    <location>
        <begin position="36"/>
        <end position="45"/>
    </location>
</feature>
<sequence length="109" mass="11710">MPEGGKHHARASPSRHAGPRDGMALAGPVHRITKGATMSTPQAQTPPDIAEIYRRLQRGTGHEWVDEGNVKALIEMARTRGDTLTATLLEEWRAPCAPSNPPEPPSATS</sequence>
<name>A0A2U8FNX6_9BURK</name>